<keyword evidence="2" id="KW-1185">Reference proteome</keyword>
<evidence type="ECO:0000313" key="2">
    <source>
        <dbReference type="Proteomes" id="UP000683925"/>
    </source>
</evidence>
<sequence>MRQTRVSSISHNYVEKFAQPSKKNTQMPNNQFCYQFNQSCLQIQIVIAIIKTSKKRKILWKNFWISILSQGLLITLSNKKKVRNFEMMVQSRQMKKQRRRRREINNPRRLVSSLFLQLGLKEFFTDDSRGLLNRLKLIQALDYKIPEKDSFDRKIYRANCLKGDLGKGKYFLNPKCCFFSKK</sequence>
<dbReference type="Proteomes" id="UP000683925">
    <property type="component" value="Unassembled WGS sequence"/>
</dbReference>
<evidence type="ECO:0000313" key="1">
    <source>
        <dbReference type="EMBL" id="CAD8184698.1"/>
    </source>
</evidence>
<dbReference type="EMBL" id="CAJJDP010000083">
    <property type="protein sequence ID" value="CAD8184698.1"/>
    <property type="molecule type" value="Genomic_DNA"/>
</dbReference>
<accession>A0A8S1W2U4</accession>
<comment type="caution">
    <text evidence="1">The sequence shown here is derived from an EMBL/GenBank/DDBJ whole genome shotgun (WGS) entry which is preliminary data.</text>
</comment>
<dbReference type="AlphaFoldDB" id="A0A8S1W2U4"/>
<organism evidence="1 2">
    <name type="scientific">Paramecium octaurelia</name>
    <dbReference type="NCBI Taxonomy" id="43137"/>
    <lineage>
        <taxon>Eukaryota</taxon>
        <taxon>Sar</taxon>
        <taxon>Alveolata</taxon>
        <taxon>Ciliophora</taxon>
        <taxon>Intramacronucleata</taxon>
        <taxon>Oligohymenophorea</taxon>
        <taxon>Peniculida</taxon>
        <taxon>Parameciidae</taxon>
        <taxon>Paramecium</taxon>
    </lineage>
</organism>
<proteinExistence type="predicted"/>
<protein>
    <submittedName>
        <fullName evidence="1">Uncharacterized protein</fullName>
    </submittedName>
</protein>
<name>A0A8S1W2U4_PAROT</name>
<gene>
    <name evidence="1" type="ORF">POCTA_138.1.T0840006</name>
</gene>
<reference evidence="1" key="1">
    <citation type="submission" date="2021-01" db="EMBL/GenBank/DDBJ databases">
        <authorList>
            <consortium name="Genoscope - CEA"/>
            <person name="William W."/>
        </authorList>
    </citation>
    <scope>NUCLEOTIDE SEQUENCE</scope>
</reference>